<dbReference type="OrthoDB" id="377733at2759"/>
<dbReference type="Pfam" id="PF13246">
    <property type="entry name" value="Cation_ATPase"/>
    <property type="match status" value="1"/>
</dbReference>
<keyword evidence="3 5" id="KW-1133">Transmembrane helix</keyword>
<evidence type="ECO:0000256" key="5">
    <source>
        <dbReference type="SAM" id="Phobius"/>
    </source>
</evidence>
<dbReference type="Gene3D" id="3.40.50.1000">
    <property type="entry name" value="HAD superfamily/HAD-like"/>
    <property type="match status" value="1"/>
</dbReference>
<dbReference type="PROSITE" id="PS00154">
    <property type="entry name" value="ATPASE_E1_E2"/>
    <property type="match status" value="1"/>
</dbReference>
<comment type="caution">
    <text evidence="8">The sequence shown here is derived from an EMBL/GenBank/DDBJ whole genome shotgun (WGS) entry which is preliminary data.</text>
</comment>
<accession>A0A3M7SVH7</accession>
<evidence type="ECO:0000256" key="4">
    <source>
        <dbReference type="ARBA" id="ARBA00023136"/>
    </source>
</evidence>
<feature type="non-terminal residue" evidence="8">
    <location>
        <position position="755"/>
    </location>
</feature>
<dbReference type="Proteomes" id="UP000276133">
    <property type="component" value="Unassembled WGS sequence"/>
</dbReference>
<dbReference type="PANTHER" id="PTHR24092">
    <property type="entry name" value="PROBABLE PHOSPHOLIPID-TRANSPORTING ATPASE"/>
    <property type="match status" value="1"/>
</dbReference>
<evidence type="ECO:0000259" key="6">
    <source>
        <dbReference type="Pfam" id="PF00122"/>
    </source>
</evidence>
<dbReference type="SUPFAM" id="SSF81665">
    <property type="entry name" value="Calcium ATPase, transmembrane domain M"/>
    <property type="match status" value="1"/>
</dbReference>
<reference evidence="8 9" key="1">
    <citation type="journal article" date="2018" name="Sci. Rep.">
        <title>Genomic signatures of local adaptation to the degree of environmental predictability in rotifers.</title>
        <authorList>
            <person name="Franch-Gras L."/>
            <person name="Hahn C."/>
            <person name="Garcia-Roger E.M."/>
            <person name="Carmona M.J."/>
            <person name="Serra M."/>
            <person name="Gomez A."/>
        </authorList>
    </citation>
    <scope>NUCLEOTIDE SEQUENCE [LARGE SCALE GENOMIC DNA]</scope>
    <source>
        <strain evidence="8">HYR1</strain>
    </source>
</reference>
<dbReference type="Gene3D" id="2.70.150.10">
    <property type="entry name" value="Calcium-transporting ATPase, cytoplasmic transduction domain A"/>
    <property type="match status" value="1"/>
</dbReference>
<dbReference type="Pfam" id="PF00122">
    <property type="entry name" value="E1-E2_ATPase"/>
    <property type="match status" value="1"/>
</dbReference>
<sequence length="755" mass="87172">MRKPKIDEMIDKIPWLKIFLQKIRLRDTRQKYQNNRIIYLNNSLPEDYSGEKPCPYSSNRVCTSKYTLLNFLPKNLYEQFRRIANFYFLLNIILMFLLPDPPKNPYTSMIPLLIVITFTAIKQAYEDFLRHKSDSRINKIKVRVLRNGSFVNLKRKDIQCGDIVEVHCDQSFPCDLMLLHSLDENGSCHVTTANLDGETNLKLRTAPNKFPSIQVDDLAALRGVIKCDKPNADLYEFKGNIEINGHEYPVNNDSVLLAGSTLKIAPSQKGCAIYTGKETKIMLNSKFKMSKMSCIEKTMNKFIVFFLILLVFYVVTCLIGSILTGDLYTKHWYLKGREPQFFDNKFVYYSIEVVSQFSVFSYIIPISLYISIETQRFIGTKFFEWDLNMYDEKRDQPARANNSNVNEDLGQVEYLFTDKTGTLTENEMIFKRFFVNNQTFDYKNGQVVKIDSQDKPVDLQNEELRNFFLCLSLCHSVQVDKNAQKEKYQASSPDEFSFVKFCEKIGVVYEGDVRKSSVVRLVNFFGHSSQYELLHTLEFDSTRKRMSVITKCLESGSIFVFTKGAEDSIFPICKQESAVDACQQAIDHFAQNGWRTLALAFKQISQDQCQFYGSLLNEAYSDLSDKHKETVRTVYEAIEVDLSLIGCTAVEDRLQDGVSSTLVDLRRAGIKIWVLTGDKKQTALNISDSCKHFSANMKKLLLTDLNDLNLIMKKLDEDCTKVTEQRNRKSFAYIVDGKTLSYVFKFELEKKLREV</sequence>
<dbReference type="AlphaFoldDB" id="A0A3M7SVH7"/>
<dbReference type="GO" id="GO:0017111">
    <property type="term" value="F:ribonucleoside triphosphate phosphatase activity"/>
    <property type="evidence" value="ECO:0007669"/>
    <property type="project" value="UniProtKB-EC"/>
</dbReference>
<dbReference type="EC" id="3.6.1.3" evidence="8"/>
<feature type="domain" description="P-type ATPase N-terminal" evidence="7">
    <location>
        <begin position="39"/>
        <end position="108"/>
    </location>
</feature>
<organism evidence="8 9">
    <name type="scientific">Brachionus plicatilis</name>
    <name type="common">Marine rotifer</name>
    <name type="synonym">Brachionus muelleri</name>
    <dbReference type="NCBI Taxonomy" id="10195"/>
    <lineage>
        <taxon>Eukaryota</taxon>
        <taxon>Metazoa</taxon>
        <taxon>Spiralia</taxon>
        <taxon>Gnathifera</taxon>
        <taxon>Rotifera</taxon>
        <taxon>Eurotatoria</taxon>
        <taxon>Monogononta</taxon>
        <taxon>Pseudotrocha</taxon>
        <taxon>Ploima</taxon>
        <taxon>Brachionidae</taxon>
        <taxon>Brachionus</taxon>
    </lineage>
</organism>
<dbReference type="GO" id="GO:0005886">
    <property type="term" value="C:plasma membrane"/>
    <property type="evidence" value="ECO:0007669"/>
    <property type="project" value="TreeGrafter"/>
</dbReference>
<dbReference type="Gene3D" id="3.40.1110.10">
    <property type="entry name" value="Calcium-transporting ATPase, cytoplasmic domain N"/>
    <property type="match status" value="1"/>
</dbReference>
<dbReference type="GO" id="GO:0000166">
    <property type="term" value="F:nucleotide binding"/>
    <property type="evidence" value="ECO:0007669"/>
    <property type="project" value="InterPro"/>
</dbReference>
<evidence type="ECO:0000256" key="3">
    <source>
        <dbReference type="ARBA" id="ARBA00022989"/>
    </source>
</evidence>
<proteinExistence type="predicted"/>
<dbReference type="InterPro" id="IPR059000">
    <property type="entry name" value="ATPase_P-type_domA"/>
</dbReference>
<dbReference type="STRING" id="10195.A0A3M7SVH7"/>
<dbReference type="SUPFAM" id="SSF81653">
    <property type="entry name" value="Calcium ATPase, transduction domain A"/>
    <property type="match status" value="1"/>
</dbReference>
<dbReference type="Pfam" id="PF16209">
    <property type="entry name" value="PhoLip_ATPase_N"/>
    <property type="match status" value="1"/>
</dbReference>
<evidence type="ECO:0000256" key="2">
    <source>
        <dbReference type="ARBA" id="ARBA00022692"/>
    </source>
</evidence>
<evidence type="ECO:0000313" key="8">
    <source>
        <dbReference type="EMBL" id="RNA39590.1"/>
    </source>
</evidence>
<dbReference type="SUPFAM" id="SSF56784">
    <property type="entry name" value="HAD-like"/>
    <property type="match status" value="1"/>
</dbReference>
<keyword evidence="4 5" id="KW-0472">Membrane</keyword>
<dbReference type="InterPro" id="IPR018303">
    <property type="entry name" value="ATPase_P-typ_P_site"/>
</dbReference>
<dbReference type="PANTHER" id="PTHR24092:SF175">
    <property type="entry name" value="PHOSPHOLIPID-TRANSPORTING ATPASE"/>
    <property type="match status" value="1"/>
</dbReference>
<gene>
    <name evidence="8" type="ORF">BpHYR1_051145</name>
</gene>
<keyword evidence="2 5" id="KW-0812">Transmembrane</keyword>
<evidence type="ECO:0000259" key="7">
    <source>
        <dbReference type="Pfam" id="PF16209"/>
    </source>
</evidence>
<dbReference type="InterPro" id="IPR008250">
    <property type="entry name" value="ATPase_P-typ_transduc_dom_A_sf"/>
</dbReference>
<dbReference type="InterPro" id="IPR023298">
    <property type="entry name" value="ATPase_P-typ_TM_dom_sf"/>
</dbReference>
<feature type="transmembrane region" description="Helical" evidence="5">
    <location>
        <begin position="105"/>
        <end position="125"/>
    </location>
</feature>
<dbReference type="SUPFAM" id="SSF81660">
    <property type="entry name" value="Metal cation-transporting ATPase, ATP-binding domain N"/>
    <property type="match status" value="1"/>
</dbReference>
<dbReference type="EMBL" id="REGN01000733">
    <property type="protein sequence ID" value="RNA39590.1"/>
    <property type="molecule type" value="Genomic_DNA"/>
</dbReference>
<dbReference type="GO" id="GO:0045332">
    <property type="term" value="P:phospholipid translocation"/>
    <property type="evidence" value="ECO:0007669"/>
    <property type="project" value="TreeGrafter"/>
</dbReference>
<feature type="transmembrane region" description="Helical" evidence="5">
    <location>
        <begin position="302"/>
        <end position="323"/>
    </location>
</feature>
<dbReference type="EC" id="3.6.3.1" evidence="8"/>
<dbReference type="EC" id="3.6.1.15" evidence="8"/>
<name>A0A3M7SVH7_BRAPC</name>
<protein>
    <submittedName>
        <fullName evidence="8">Putative phospholipid-transporting ATPase IF</fullName>
        <ecNumber evidence="8">3.6.1.15</ecNumber>
        <ecNumber evidence="8">3.6.1.3</ecNumber>
        <ecNumber evidence="8">3.6.3.1</ecNumber>
    </submittedName>
</protein>
<feature type="transmembrane region" description="Helical" evidence="5">
    <location>
        <begin position="83"/>
        <end position="99"/>
    </location>
</feature>
<dbReference type="InterPro" id="IPR023214">
    <property type="entry name" value="HAD_sf"/>
</dbReference>
<evidence type="ECO:0000256" key="1">
    <source>
        <dbReference type="ARBA" id="ARBA00004370"/>
    </source>
</evidence>
<feature type="domain" description="P-type ATPase A" evidence="6">
    <location>
        <begin position="138"/>
        <end position="200"/>
    </location>
</feature>
<dbReference type="GO" id="GO:0005783">
    <property type="term" value="C:endoplasmic reticulum"/>
    <property type="evidence" value="ECO:0007669"/>
    <property type="project" value="TreeGrafter"/>
</dbReference>
<keyword evidence="9" id="KW-1185">Reference proteome</keyword>
<feature type="transmembrane region" description="Helical" evidence="5">
    <location>
        <begin position="346"/>
        <end position="372"/>
    </location>
</feature>
<dbReference type="GO" id="GO:0140326">
    <property type="term" value="F:ATPase-coupled intramembrane lipid transporter activity"/>
    <property type="evidence" value="ECO:0007669"/>
    <property type="project" value="TreeGrafter"/>
</dbReference>
<evidence type="ECO:0000313" key="9">
    <source>
        <dbReference type="Proteomes" id="UP000276133"/>
    </source>
</evidence>
<dbReference type="InterPro" id="IPR032631">
    <property type="entry name" value="P-type_ATPase_N"/>
</dbReference>
<comment type="subcellular location">
    <subcellularLocation>
        <location evidence="1">Membrane</location>
    </subcellularLocation>
</comment>
<dbReference type="InterPro" id="IPR036412">
    <property type="entry name" value="HAD-like_sf"/>
</dbReference>
<keyword evidence="8" id="KW-0378">Hydrolase</keyword>
<dbReference type="InterPro" id="IPR023299">
    <property type="entry name" value="ATPase_P-typ_cyto_dom_N"/>
</dbReference>